<evidence type="ECO:0000313" key="3">
    <source>
        <dbReference type="EMBL" id="TWF78531.1"/>
    </source>
</evidence>
<keyword evidence="2" id="KW-1133">Transmembrane helix</keyword>
<dbReference type="NCBIfam" id="TIGR04222">
    <property type="entry name" value="near_uncomplex"/>
    <property type="match status" value="1"/>
</dbReference>
<evidence type="ECO:0000256" key="2">
    <source>
        <dbReference type="SAM" id="Phobius"/>
    </source>
</evidence>
<evidence type="ECO:0000256" key="1">
    <source>
        <dbReference type="SAM" id="MobiDB-lite"/>
    </source>
</evidence>
<dbReference type="EMBL" id="VIWU01000001">
    <property type="protein sequence ID" value="TWF78531.1"/>
    <property type="molecule type" value="Genomic_DNA"/>
</dbReference>
<name>A0A561SUK2_9PSEU</name>
<keyword evidence="2" id="KW-0812">Transmembrane</keyword>
<dbReference type="AlphaFoldDB" id="A0A561SUK2"/>
<keyword evidence="4" id="KW-1185">Reference proteome</keyword>
<dbReference type="RefSeq" id="WP_147257526.1">
    <property type="nucleotide sequence ID" value="NZ_VIWU01000001.1"/>
</dbReference>
<protein>
    <submittedName>
        <fullName evidence="3">Uncharacterized protein (TIGR04222 family)</fullName>
    </submittedName>
</protein>
<feature type="compositionally biased region" description="Gly residues" evidence="1">
    <location>
        <begin position="278"/>
        <end position="292"/>
    </location>
</feature>
<keyword evidence="2" id="KW-0472">Membrane</keyword>
<dbReference type="OrthoDB" id="4475641at2"/>
<comment type="caution">
    <text evidence="3">The sequence shown here is derived from an EMBL/GenBank/DDBJ whole genome shotgun (WGS) entry which is preliminary data.</text>
</comment>
<feature type="transmembrane region" description="Helical" evidence="2">
    <location>
        <begin position="180"/>
        <end position="200"/>
    </location>
</feature>
<accession>A0A561SUK2</accession>
<organism evidence="3 4">
    <name type="scientific">Pseudonocardia hierapolitana</name>
    <dbReference type="NCBI Taxonomy" id="1128676"/>
    <lineage>
        <taxon>Bacteria</taxon>
        <taxon>Bacillati</taxon>
        <taxon>Actinomycetota</taxon>
        <taxon>Actinomycetes</taxon>
        <taxon>Pseudonocardiales</taxon>
        <taxon>Pseudonocardiaceae</taxon>
        <taxon>Pseudonocardia</taxon>
    </lineage>
</organism>
<evidence type="ECO:0000313" key="4">
    <source>
        <dbReference type="Proteomes" id="UP000321261"/>
    </source>
</evidence>
<reference evidence="3 4" key="1">
    <citation type="submission" date="2019-06" db="EMBL/GenBank/DDBJ databases">
        <title>Sequencing the genomes of 1000 actinobacteria strains.</title>
        <authorList>
            <person name="Klenk H.-P."/>
        </authorList>
    </citation>
    <scope>NUCLEOTIDE SEQUENCE [LARGE SCALE GENOMIC DNA]</scope>
    <source>
        <strain evidence="3 4">DSM 45671</strain>
    </source>
</reference>
<feature type="region of interest" description="Disordered" evidence="1">
    <location>
        <begin position="263"/>
        <end position="304"/>
    </location>
</feature>
<feature type="transmembrane region" description="Helical" evidence="2">
    <location>
        <begin position="155"/>
        <end position="174"/>
    </location>
</feature>
<proteinExistence type="predicted"/>
<dbReference type="Proteomes" id="UP000321261">
    <property type="component" value="Unassembled WGS sequence"/>
</dbReference>
<dbReference type="InterPro" id="IPR026467">
    <property type="entry name" value="Ser/Gly_Cys_C_dom"/>
</dbReference>
<gene>
    <name evidence="3" type="ORF">FHX44_114454</name>
</gene>
<sequence length="304" mass="31443">MALAAATAETWGITGTTFLPAYVLIALTVGTAGICTRRALAEPGATTPVDDITSHPHDVAYLAGGNELAIWSALCAMHLRGTLTAADGTVRAIGRPDADADTLEKAIHATAGSPVGHRRLMFHRSVRPALATIEERLVAAGFLLSENRRRRIRRVGFWMLAVAVLGLLRVLADVAEARPVGLLVTALLLVTATGVMQIALAPRRTRRGNRALAALRERHRALAPEREPDWRSHGPAGAALGVGLFGTGALAVSAPGFARQIAPQVTGPDDAEGSGLAVSGGGDGGGGGGGNRGVSRHRLTDRSG</sequence>